<evidence type="ECO:0000313" key="2">
    <source>
        <dbReference type="EMBL" id="MFC3321565.1"/>
    </source>
</evidence>
<comment type="caution">
    <text evidence="2">The sequence shown here is derived from an EMBL/GenBank/DDBJ whole genome shotgun (WGS) entry which is preliminary data.</text>
</comment>
<name>A0ABV7MJM4_9HYPH</name>
<feature type="compositionally biased region" description="Basic and acidic residues" evidence="1">
    <location>
        <begin position="1"/>
        <end position="19"/>
    </location>
</feature>
<sequence>MNDQRQGDGRQQRSDRDVDLAGNEDDGAANAGGERERSLPEDVGHIAHGKEILDREGKERQHQDEAGEQRQFLAG</sequence>
<dbReference type="RefSeq" id="WP_378978029.1">
    <property type="nucleotide sequence ID" value="NZ_JBHRVD010000001.1"/>
</dbReference>
<evidence type="ECO:0000256" key="1">
    <source>
        <dbReference type="SAM" id="MobiDB-lite"/>
    </source>
</evidence>
<reference evidence="3" key="1">
    <citation type="journal article" date="2019" name="Int. J. Syst. Evol. Microbiol.">
        <title>The Global Catalogue of Microorganisms (GCM) 10K type strain sequencing project: providing services to taxonomists for standard genome sequencing and annotation.</title>
        <authorList>
            <consortium name="The Broad Institute Genomics Platform"/>
            <consortium name="The Broad Institute Genome Sequencing Center for Infectious Disease"/>
            <person name="Wu L."/>
            <person name="Ma J."/>
        </authorList>
    </citation>
    <scope>NUCLEOTIDE SEQUENCE [LARGE SCALE GENOMIC DNA]</scope>
    <source>
        <strain evidence="3">ICMP 19515</strain>
    </source>
</reference>
<protein>
    <submittedName>
        <fullName evidence="2">Uncharacterized protein</fullName>
    </submittedName>
</protein>
<dbReference type="EMBL" id="JBHRVD010000001">
    <property type="protein sequence ID" value="MFC3321565.1"/>
    <property type="molecule type" value="Genomic_DNA"/>
</dbReference>
<feature type="region of interest" description="Disordered" evidence="1">
    <location>
        <begin position="1"/>
        <end position="75"/>
    </location>
</feature>
<dbReference type="Proteomes" id="UP001595648">
    <property type="component" value="Unassembled WGS sequence"/>
</dbReference>
<evidence type="ECO:0000313" key="3">
    <source>
        <dbReference type="Proteomes" id="UP001595648"/>
    </source>
</evidence>
<accession>A0ABV7MJM4</accession>
<feature type="compositionally biased region" description="Basic and acidic residues" evidence="1">
    <location>
        <begin position="33"/>
        <end position="68"/>
    </location>
</feature>
<proteinExistence type="predicted"/>
<gene>
    <name evidence="2" type="ORF">ACFOJ9_07215</name>
</gene>
<organism evidence="2 3">
    <name type="scientific">Mesorhizobium cantuariense</name>
    <dbReference type="NCBI Taxonomy" id="1300275"/>
    <lineage>
        <taxon>Bacteria</taxon>
        <taxon>Pseudomonadati</taxon>
        <taxon>Pseudomonadota</taxon>
        <taxon>Alphaproteobacteria</taxon>
        <taxon>Hyphomicrobiales</taxon>
        <taxon>Phyllobacteriaceae</taxon>
        <taxon>Mesorhizobium</taxon>
    </lineage>
</organism>
<keyword evidence="3" id="KW-1185">Reference proteome</keyword>